<evidence type="ECO:0000313" key="3">
    <source>
        <dbReference type="Proteomes" id="UP000052023"/>
    </source>
</evidence>
<feature type="compositionally biased region" description="Polar residues" evidence="1">
    <location>
        <begin position="57"/>
        <end position="75"/>
    </location>
</feature>
<proteinExistence type="predicted"/>
<name>A0A0R3N8R5_9BRAD</name>
<feature type="region of interest" description="Disordered" evidence="1">
    <location>
        <begin position="1"/>
        <end position="32"/>
    </location>
</feature>
<feature type="compositionally biased region" description="Pro residues" evidence="1">
    <location>
        <begin position="20"/>
        <end position="29"/>
    </location>
</feature>
<accession>A0A0R3N8R5</accession>
<dbReference type="OrthoDB" id="8251816at2"/>
<gene>
    <name evidence="2" type="ORF">CQ13_20665</name>
</gene>
<sequence>MANNSEPEFGKRKPVSVPAAPRPVPPPPAKRSGHVALLLMGTFAVGATAYTLMPSRTCEQPNPNLASPTQNTAECSSRSSSSGHGGSSSGGSSRSGYYGSDSSSSSHSSSDSGSHAVQRGGFGSFGHAIGFSGG</sequence>
<comment type="caution">
    <text evidence="2">The sequence shown here is derived from an EMBL/GenBank/DDBJ whole genome shotgun (WGS) entry which is preliminary data.</text>
</comment>
<feature type="region of interest" description="Disordered" evidence="1">
    <location>
        <begin position="55"/>
        <end position="119"/>
    </location>
</feature>
<dbReference type="Proteomes" id="UP000052023">
    <property type="component" value="Unassembled WGS sequence"/>
</dbReference>
<feature type="compositionally biased region" description="Low complexity" evidence="1">
    <location>
        <begin position="90"/>
        <end position="114"/>
    </location>
</feature>
<evidence type="ECO:0000256" key="1">
    <source>
        <dbReference type="SAM" id="MobiDB-lite"/>
    </source>
</evidence>
<dbReference type="RefSeq" id="WP_057842909.1">
    <property type="nucleotide sequence ID" value="NZ_LLYA01000090.1"/>
</dbReference>
<keyword evidence="3" id="KW-1185">Reference proteome</keyword>
<dbReference type="AlphaFoldDB" id="A0A0R3N8R5"/>
<evidence type="ECO:0000313" key="2">
    <source>
        <dbReference type="EMBL" id="KRR28412.1"/>
    </source>
</evidence>
<dbReference type="EMBL" id="LLYA01000090">
    <property type="protein sequence ID" value="KRR28412.1"/>
    <property type="molecule type" value="Genomic_DNA"/>
</dbReference>
<reference evidence="2 3" key="1">
    <citation type="submission" date="2014-03" db="EMBL/GenBank/DDBJ databases">
        <title>Bradyrhizobium valentinum sp. nov., isolated from effective nodules of Lupinus mariae-josephae, a lupine endemic of basic-lime soils in Eastern Spain.</title>
        <authorList>
            <person name="Duran D."/>
            <person name="Rey L."/>
            <person name="Navarro A."/>
            <person name="Busquets A."/>
            <person name="Imperial J."/>
            <person name="Ruiz-Argueso T."/>
        </authorList>
    </citation>
    <scope>NUCLEOTIDE SEQUENCE [LARGE SCALE GENOMIC DNA]</scope>
    <source>
        <strain evidence="2 3">Ro19</strain>
    </source>
</reference>
<organism evidence="2 3">
    <name type="scientific">Bradyrhizobium retamae</name>
    <dbReference type="NCBI Taxonomy" id="1300035"/>
    <lineage>
        <taxon>Bacteria</taxon>
        <taxon>Pseudomonadati</taxon>
        <taxon>Pseudomonadota</taxon>
        <taxon>Alphaproteobacteria</taxon>
        <taxon>Hyphomicrobiales</taxon>
        <taxon>Nitrobacteraceae</taxon>
        <taxon>Bradyrhizobium</taxon>
    </lineage>
</organism>
<protein>
    <submittedName>
        <fullName evidence="2">Uncharacterized protein</fullName>
    </submittedName>
</protein>